<keyword evidence="2" id="KW-0808">Transferase</keyword>
<accession>A0A2M6XT42</accession>
<gene>
    <name evidence="7" type="ORF">COT27_01210</name>
</gene>
<dbReference type="InterPro" id="IPR016181">
    <property type="entry name" value="Acyl_CoA_acyltransferase"/>
</dbReference>
<evidence type="ECO:0000313" key="8">
    <source>
        <dbReference type="Proteomes" id="UP000230586"/>
    </source>
</evidence>
<comment type="similarity">
    <text evidence="1">Belongs to the FemABX family.</text>
</comment>
<evidence type="ECO:0000256" key="3">
    <source>
        <dbReference type="ARBA" id="ARBA00022960"/>
    </source>
</evidence>
<dbReference type="GO" id="GO:0071555">
    <property type="term" value="P:cell wall organization"/>
    <property type="evidence" value="ECO:0007669"/>
    <property type="project" value="UniProtKB-KW"/>
</dbReference>
<keyword evidence="6" id="KW-0961">Cell wall biogenesis/degradation</keyword>
<dbReference type="PANTHER" id="PTHR36174:SF1">
    <property type="entry name" value="LIPID II:GLYCINE GLYCYLTRANSFERASE"/>
    <property type="match status" value="1"/>
</dbReference>
<dbReference type="SUPFAM" id="SSF55729">
    <property type="entry name" value="Acyl-CoA N-acyltransferases (Nat)"/>
    <property type="match status" value="2"/>
</dbReference>
<keyword evidence="5" id="KW-0012">Acyltransferase</keyword>
<protein>
    <recommendedName>
        <fullName evidence="9">Methicillin resistance protein</fullName>
    </recommendedName>
</protein>
<evidence type="ECO:0008006" key="9">
    <source>
        <dbReference type="Google" id="ProtNLM"/>
    </source>
</evidence>
<reference evidence="8" key="1">
    <citation type="submission" date="2017-09" db="EMBL/GenBank/DDBJ databases">
        <title>Depth-based differentiation of microbial function through sediment-hosted aquifers and enrichment of novel symbionts in the deep terrestrial subsurface.</title>
        <authorList>
            <person name="Probst A.J."/>
            <person name="Ladd B."/>
            <person name="Jarett J.K."/>
            <person name="Geller-Mcgrath D.E."/>
            <person name="Sieber C.M.K."/>
            <person name="Emerson J.B."/>
            <person name="Anantharaman K."/>
            <person name="Thomas B.C."/>
            <person name="Malmstrom R."/>
            <person name="Stieglmeier M."/>
            <person name="Klingl A."/>
            <person name="Woyke T."/>
            <person name="Ryan C.M."/>
            <person name="Banfield J.F."/>
        </authorList>
    </citation>
    <scope>NUCLEOTIDE SEQUENCE [LARGE SCALE GENOMIC DNA]</scope>
</reference>
<keyword evidence="3" id="KW-0133">Cell shape</keyword>
<name>A0A2M6XT42_9BACT</name>
<evidence type="ECO:0000256" key="6">
    <source>
        <dbReference type="ARBA" id="ARBA00023316"/>
    </source>
</evidence>
<dbReference type="InterPro" id="IPR003447">
    <property type="entry name" value="FEMABX"/>
</dbReference>
<dbReference type="GO" id="GO:0009252">
    <property type="term" value="P:peptidoglycan biosynthetic process"/>
    <property type="evidence" value="ECO:0007669"/>
    <property type="project" value="UniProtKB-KW"/>
</dbReference>
<evidence type="ECO:0000256" key="5">
    <source>
        <dbReference type="ARBA" id="ARBA00023315"/>
    </source>
</evidence>
<evidence type="ECO:0000256" key="1">
    <source>
        <dbReference type="ARBA" id="ARBA00009943"/>
    </source>
</evidence>
<evidence type="ECO:0000256" key="4">
    <source>
        <dbReference type="ARBA" id="ARBA00022984"/>
    </source>
</evidence>
<dbReference type="Gene3D" id="3.40.630.30">
    <property type="match status" value="2"/>
</dbReference>
<dbReference type="GO" id="GO:0008360">
    <property type="term" value="P:regulation of cell shape"/>
    <property type="evidence" value="ECO:0007669"/>
    <property type="project" value="UniProtKB-KW"/>
</dbReference>
<evidence type="ECO:0000313" key="7">
    <source>
        <dbReference type="EMBL" id="PIU10802.1"/>
    </source>
</evidence>
<comment type="caution">
    <text evidence="7">The sequence shown here is derived from an EMBL/GenBank/DDBJ whole genome shotgun (WGS) entry which is preliminary data.</text>
</comment>
<dbReference type="InterPro" id="IPR050644">
    <property type="entry name" value="PG_Glycine_Bridge_Synth"/>
</dbReference>
<proteinExistence type="inferred from homology"/>
<sequence>MKISSDYQNQKEWNEFLFKNSYPTNFLQSWDWGEFNQKILGNQIKRIVLFDDNELKMACLFIARQLPFNKSFWYCPRGFVLHKNYTDKMTHGYQAIMKVIRKDFRDKIFLRVVPQDESQEQLFDFLKKLDFKKPTILLASCEPNQTILLDLNRSEEELLLKMHPKTRYNINLATKKGIKIRVMTKQTQKNDFDVLYQLSQETAKRNNINIYSKKYYMDLINYFAQNETAMRIKLYIAEYQNKPLSAVIMVYFGSTATYLHGASSSEYRQLMPNHLIQWQAITDAKKMGMTIYDFWGISDTNPKWSGITQFKKSFGGSSFTFLGAWDYILDKKWYTIFRILKIFKKIIKN</sequence>
<evidence type="ECO:0000256" key="2">
    <source>
        <dbReference type="ARBA" id="ARBA00022679"/>
    </source>
</evidence>
<dbReference type="Pfam" id="PF02388">
    <property type="entry name" value="FemAB"/>
    <property type="match status" value="1"/>
</dbReference>
<dbReference type="Proteomes" id="UP000230586">
    <property type="component" value="Unassembled WGS sequence"/>
</dbReference>
<organism evidence="7 8">
    <name type="scientific">Candidatus Kuenenbacteria bacterium CG08_land_8_20_14_0_20_37_23</name>
    <dbReference type="NCBI Taxonomy" id="1974617"/>
    <lineage>
        <taxon>Bacteria</taxon>
        <taxon>Candidatus Kueneniibacteriota</taxon>
    </lineage>
</organism>
<dbReference type="EMBL" id="PEXX01000022">
    <property type="protein sequence ID" value="PIU10802.1"/>
    <property type="molecule type" value="Genomic_DNA"/>
</dbReference>
<dbReference type="PROSITE" id="PS51191">
    <property type="entry name" value="FEMABX"/>
    <property type="match status" value="1"/>
</dbReference>
<dbReference type="GO" id="GO:0016755">
    <property type="term" value="F:aminoacyltransferase activity"/>
    <property type="evidence" value="ECO:0007669"/>
    <property type="project" value="InterPro"/>
</dbReference>
<dbReference type="AlphaFoldDB" id="A0A2M6XT42"/>
<keyword evidence="4" id="KW-0573">Peptidoglycan synthesis</keyword>
<dbReference type="PANTHER" id="PTHR36174">
    <property type="entry name" value="LIPID II:GLYCINE GLYCYLTRANSFERASE"/>
    <property type="match status" value="1"/>
</dbReference>